<gene>
    <name evidence="1" type="ORF">PUN28_018434</name>
</gene>
<dbReference type="Proteomes" id="UP001430953">
    <property type="component" value="Unassembled WGS sequence"/>
</dbReference>
<comment type="caution">
    <text evidence="1">The sequence shown here is derived from an EMBL/GenBank/DDBJ whole genome shotgun (WGS) entry which is preliminary data.</text>
</comment>
<dbReference type="AlphaFoldDB" id="A0AAW2EI01"/>
<proteinExistence type="predicted"/>
<dbReference type="EMBL" id="JADYXP020000023">
    <property type="protein sequence ID" value="KAL0101881.1"/>
    <property type="molecule type" value="Genomic_DNA"/>
</dbReference>
<sequence>MRVIFTPWKNKKWWSTVSISVELLCHFSKSSKEVFAISCKTSNGNPKIITCSPCEIRTDFRMSFLVMNTESFESTTPSRIGGKISNDRSISIRRQRLATKCCPRGGDITNLKFNLNSNLLTANNIKNCNKKKNKNFTWPVDEIETELHNEFFRESVFDSIIVSRRTMISLESATPSRIRGNNRTTDRY</sequence>
<keyword evidence="2" id="KW-1185">Reference proteome</keyword>
<evidence type="ECO:0000313" key="1">
    <source>
        <dbReference type="EMBL" id="KAL0101881.1"/>
    </source>
</evidence>
<organism evidence="1 2">
    <name type="scientific">Cardiocondyla obscurior</name>
    <dbReference type="NCBI Taxonomy" id="286306"/>
    <lineage>
        <taxon>Eukaryota</taxon>
        <taxon>Metazoa</taxon>
        <taxon>Ecdysozoa</taxon>
        <taxon>Arthropoda</taxon>
        <taxon>Hexapoda</taxon>
        <taxon>Insecta</taxon>
        <taxon>Pterygota</taxon>
        <taxon>Neoptera</taxon>
        <taxon>Endopterygota</taxon>
        <taxon>Hymenoptera</taxon>
        <taxon>Apocrita</taxon>
        <taxon>Aculeata</taxon>
        <taxon>Formicoidea</taxon>
        <taxon>Formicidae</taxon>
        <taxon>Myrmicinae</taxon>
        <taxon>Cardiocondyla</taxon>
    </lineage>
</organism>
<reference evidence="1 2" key="1">
    <citation type="submission" date="2023-03" db="EMBL/GenBank/DDBJ databases">
        <title>High recombination rates correlate with genetic variation in Cardiocondyla obscurior ants.</title>
        <authorList>
            <person name="Errbii M."/>
        </authorList>
    </citation>
    <scope>NUCLEOTIDE SEQUENCE [LARGE SCALE GENOMIC DNA]</scope>
    <source>
        <strain evidence="1">Alpha-2009</strain>
        <tissue evidence="1">Whole body</tissue>
    </source>
</reference>
<protein>
    <submittedName>
        <fullName evidence="1">Uncharacterized protein</fullName>
    </submittedName>
</protein>
<accession>A0AAW2EI01</accession>
<name>A0AAW2EI01_9HYME</name>
<evidence type="ECO:0000313" key="2">
    <source>
        <dbReference type="Proteomes" id="UP001430953"/>
    </source>
</evidence>